<dbReference type="PANTHER" id="PTHR39966">
    <property type="entry name" value="BLL2471 PROTEIN-RELATED"/>
    <property type="match status" value="1"/>
</dbReference>
<dbReference type="EMBL" id="FNFH01000002">
    <property type="protein sequence ID" value="SDJ95995.1"/>
    <property type="molecule type" value="Genomic_DNA"/>
</dbReference>
<feature type="domain" description="Hemerythrin-like" evidence="2">
    <location>
        <begin position="30"/>
        <end position="165"/>
    </location>
</feature>
<dbReference type="AlphaFoldDB" id="A0A1G8Y1M0"/>
<dbReference type="Pfam" id="PF01814">
    <property type="entry name" value="Hemerythrin"/>
    <property type="match status" value="1"/>
</dbReference>
<keyword evidence="4" id="KW-1185">Reference proteome</keyword>
<dbReference type="STRING" id="658219.SAMN05216212_1301"/>
<feature type="compositionally biased region" description="Polar residues" evidence="1">
    <location>
        <begin position="9"/>
        <end position="18"/>
    </location>
</feature>
<evidence type="ECO:0000256" key="1">
    <source>
        <dbReference type="SAM" id="MobiDB-lite"/>
    </source>
</evidence>
<reference evidence="4" key="1">
    <citation type="submission" date="2016-10" db="EMBL/GenBank/DDBJ databases">
        <authorList>
            <person name="Varghese N."/>
            <person name="Submissions S."/>
        </authorList>
    </citation>
    <scope>NUCLEOTIDE SEQUENCE [LARGE SCALE GENOMIC DNA]</scope>
    <source>
        <strain evidence="4">CGMCC 1.10658</strain>
    </source>
</reference>
<evidence type="ECO:0000313" key="4">
    <source>
        <dbReference type="Proteomes" id="UP000199305"/>
    </source>
</evidence>
<protein>
    <submittedName>
        <fullName evidence="3">Hemerythrin-like domain-containing protein</fullName>
    </submittedName>
</protein>
<sequence length="215" mass="24889">MQVKGPANPGTNTGSIDSTPGMETAMHDLYRQLCRDHRNMQQLLDAFEALLEDFGRRERDPATLGLILDALDYISVYPDRWHHPLEDLAMERLRTKPAANLVPVDRTMAEHKALVSATRRMNTLFYAIANDAAVERSQLFGPVREYLQLQRQHMERENREIFPQLERLLTAADWADIERQLQVQRDPLFNPDLRRMYDSLHDYIANFQQPACATA</sequence>
<dbReference type="GO" id="GO:0005886">
    <property type="term" value="C:plasma membrane"/>
    <property type="evidence" value="ECO:0007669"/>
    <property type="project" value="TreeGrafter"/>
</dbReference>
<accession>A0A1G8Y1M0</accession>
<dbReference type="Proteomes" id="UP000199305">
    <property type="component" value="Unassembled WGS sequence"/>
</dbReference>
<gene>
    <name evidence="3" type="ORF">SAMN05216212_1301</name>
</gene>
<dbReference type="PANTHER" id="PTHR39966:SF1">
    <property type="entry name" value="HEMERYTHRIN-LIKE DOMAIN-CONTAINING PROTEIN"/>
    <property type="match status" value="1"/>
</dbReference>
<evidence type="ECO:0000259" key="2">
    <source>
        <dbReference type="Pfam" id="PF01814"/>
    </source>
</evidence>
<name>A0A1G8Y1M0_9GAMM</name>
<evidence type="ECO:0000313" key="3">
    <source>
        <dbReference type="EMBL" id="SDJ95995.1"/>
    </source>
</evidence>
<dbReference type="InterPro" id="IPR012312">
    <property type="entry name" value="Hemerythrin-like"/>
</dbReference>
<dbReference type="Gene3D" id="1.20.120.520">
    <property type="entry name" value="nmb1532 protein domain like"/>
    <property type="match status" value="1"/>
</dbReference>
<proteinExistence type="predicted"/>
<feature type="region of interest" description="Disordered" evidence="1">
    <location>
        <begin position="1"/>
        <end position="22"/>
    </location>
</feature>
<organism evidence="3 4">
    <name type="scientific">Microbulbifer yueqingensis</name>
    <dbReference type="NCBI Taxonomy" id="658219"/>
    <lineage>
        <taxon>Bacteria</taxon>
        <taxon>Pseudomonadati</taxon>
        <taxon>Pseudomonadota</taxon>
        <taxon>Gammaproteobacteria</taxon>
        <taxon>Cellvibrionales</taxon>
        <taxon>Microbulbiferaceae</taxon>
        <taxon>Microbulbifer</taxon>
    </lineage>
</organism>